<evidence type="ECO:0000256" key="2">
    <source>
        <dbReference type="ARBA" id="ARBA00023157"/>
    </source>
</evidence>
<evidence type="ECO:0000256" key="3">
    <source>
        <dbReference type="PROSITE-ProRule" id="PRU00076"/>
    </source>
</evidence>
<dbReference type="InterPro" id="IPR013111">
    <property type="entry name" value="EGF_extracell"/>
</dbReference>
<dbReference type="Pfam" id="PF02333">
    <property type="entry name" value="Phytase"/>
    <property type="match status" value="1"/>
</dbReference>
<dbReference type="PROSITE" id="PS50026">
    <property type="entry name" value="EGF_3"/>
    <property type="match status" value="1"/>
</dbReference>
<comment type="caution">
    <text evidence="3">Lacks conserved residue(s) required for the propagation of feature annotation.</text>
</comment>
<reference evidence="7 8" key="1">
    <citation type="journal article" date="2016" name="Sci. Rep.">
        <title>Draft genome sequencing and secretome analysis of fungal phytopathogen Ascochyta rabiei provides insight into the necrotrophic effector repertoire.</title>
        <authorList>
            <person name="Verma S."/>
            <person name="Gazara R.K."/>
            <person name="Nizam S."/>
            <person name="Parween S."/>
            <person name="Chattopadhyay D."/>
            <person name="Verma P.K."/>
        </authorList>
    </citation>
    <scope>NUCLEOTIDE SEQUENCE [LARGE SCALE GENOMIC DNA]</scope>
    <source>
        <strain evidence="7 8">ArDII</strain>
    </source>
</reference>
<dbReference type="PANTHER" id="PTHR14949">
    <property type="entry name" value="EGF-LIKE-DOMAIN, MULTIPLE 7, 8"/>
    <property type="match status" value="1"/>
</dbReference>
<protein>
    <submittedName>
        <fullName evidence="7">3-phytase</fullName>
    </submittedName>
</protein>
<evidence type="ECO:0000313" key="8">
    <source>
        <dbReference type="Proteomes" id="UP000076837"/>
    </source>
</evidence>
<keyword evidence="2 3" id="KW-1015">Disulfide bond</keyword>
<dbReference type="InterPro" id="IPR050969">
    <property type="entry name" value="Dev_Signal_Modulators"/>
</dbReference>
<keyword evidence="3" id="KW-0245">EGF-like domain</keyword>
<gene>
    <name evidence="7" type="ORF">ST47_g153</name>
</gene>
<keyword evidence="8" id="KW-1185">Reference proteome</keyword>
<name>A0A163MG38_DIDRA</name>
<evidence type="ECO:0000256" key="4">
    <source>
        <dbReference type="SAM" id="SignalP"/>
    </source>
</evidence>
<feature type="domain" description="EGF-like" evidence="5">
    <location>
        <begin position="366"/>
        <end position="398"/>
    </location>
</feature>
<comment type="caution">
    <text evidence="7">The sequence shown here is derived from an EMBL/GenBank/DDBJ whole genome shotgun (WGS) entry which is preliminary data.</text>
</comment>
<keyword evidence="1 4" id="KW-0732">Signal</keyword>
<dbReference type="SUPFAM" id="SSF50956">
    <property type="entry name" value="Thermostable phytase (3-phytase)"/>
    <property type="match status" value="2"/>
</dbReference>
<feature type="chain" id="PRO_5007844249" evidence="4">
    <location>
        <begin position="22"/>
        <end position="736"/>
    </location>
</feature>
<dbReference type="STRING" id="5454.A0A163MG38"/>
<dbReference type="PROSITE" id="PS01186">
    <property type="entry name" value="EGF_2"/>
    <property type="match status" value="1"/>
</dbReference>
<evidence type="ECO:0000256" key="1">
    <source>
        <dbReference type="ARBA" id="ARBA00022729"/>
    </source>
</evidence>
<dbReference type="GO" id="GO:0016158">
    <property type="term" value="F:inositol hexakisphosphate 3-phosphatase activity"/>
    <property type="evidence" value="ECO:0007669"/>
    <property type="project" value="InterPro"/>
</dbReference>
<evidence type="ECO:0000259" key="5">
    <source>
        <dbReference type="PROSITE" id="PS50026"/>
    </source>
</evidence>
<feature type="disulfide bond" evidence="3">
    <location>
        <begin position="388"/>
        <end position="397"/>
    </location>
</feature>
<evidence type="ECO:0000313" key="7">
    <source>
        <dbReference type="EMBL" id="KZM28685.1"/>
    </source>
</evidence>
<dbReference type="Gene3D" id="2.120.10.30">
    <property type="entry name" value="TolB, C-terminal domain"/>
    <property type="match status" value="2"/>
</dbReference>
<dbReference type="InterPro" id="IPR011042">
    <property type="entry name" value="6-blade_b-propeller_TolB-like"/>
</dbReference>
<dbReference type="PANTHER" id="PTHR14949:SF56">
    <property type="entry name" value="EGF-LIKE-DOMAIN, MULTIPLE 7"/>
    <property type="match status" value="1"/>
</dbReference>
<dbReference type="PROSITE" id="PS00022">
    <property type="entry name" value="EGF_1"/>
    <property type="match status" value="1"/>
</dbReference>
<organism evidence="7 8">
    <name type="scientific">Didymella rabiei</name>
    <name type="common">Chickpea ascochyta blight fungus</name>
    <name type="synonym">Mycosphaerella rabiei</name>
    <dbReference type="NCBI Taxonomy" id="5454"/>
    <lineage>
        <taxon>Eukaryota</taxon>
        <taxon>Fungi</taxon>
        <taxon>Dikarya</taxon>
        <taxon>Ascomycota</taxon>
        <taxon>Pezizomycotina</taxon>
        <taxon>Dothideomycetes</taxon>
        <taxon>Pleosporomycetidae</taxon>
        <taxon>Pleosporales</taxon>
        <taxon>Pleosporineae</taxon>
        <taxon>Didymellaceae</taxon>
        <taxon>Ascochyta</taxon>
    </lineage>
</organism>
<feature type="signal peptide" evidence="4">
    <location>
        <begin position="1"/>
        <end position="21"/>
    </location>
</feature>
<dbReference type="AlphaFoldDB" id="A0A163MG38"/>
<feature type="domain" description="BPP" evidence="6">
    <location>
        <begin position="12"/>
        <end position="316"/>
    </location>
</feature>
<accession>A0A163MG38</accession>
<evidence type="ECO:0000259" key="6">
    <source>
        <dbReference type="PROSITE" id="PS51662"/>
    </source>
</evidence>
<dbReference type="InterPro" id="IPR003431">
    <property type="entry name" value="B-propeller_Phytase"/>
</dbReference>
<dbReference type="PROSITE" id="PS51662">
    <property type="entry name" value="BP_PHYTASE"/>
    <property type="match status" value="2"/>
</dbReference>
<dbReference type="EMBL" id="JYNV01000004">
    <property type="protein sequence ID" value="KZM28685.1"/>
    <property type="molecule type" value="Genomic_DNA"/>
</dbReference>
<sequence>MKKTFTKSLTWAAALLPAALAQNATISLAPAATGFDSDNAALIYASSPILLANDGSAADGGFRTFAASNSTNSTSIAERSHERSGRTKIAVPIYDVGGRDVIFNIPSPNSIIRAYDVVSGSEIGGSRKYQLGDWSVARNWRSHTSGANYVFLFGKKAVVQFLVKGGGNEVQILEVQTFAIPIEGETATVLPNGQIFFSGGEGETLYSFQASESIEAPDIRTVGEDLKIQGLGAYHSNSTDYLLVAHDDVIDLYDASFSPKGSVSLEGISELSIGGDISVLQAASTDYPFGAIALAFEGEDDTGVAIGSLSSVLTSLGIQANTDFDPHTKSCGYCTSPISDACSNSGFSQGNSTCGCFAGFAGADCSQTTCQNDCSGHGSCDGPNVCKCEVGWAGPDCSFVAVKAKYETEANGGDGDDPAVWIHPTQPDQSRIITTTKSQGGEGFGVFDLGGKLLQHSTAQEPNNVDIIYGLPIGNSTVDLAYAACRGDNTLCLVEVASDGSLKNITGGIQTLPEDYEPYGSCTYRSSKTQKQYLFVNNKKAEYLQYELSAATNGILQTSLVRNFTGGSGGQVEGCVADEAAGYIFLGEEPTGIWRYDAEPDASNEGFQFAKVGDNGLHADVEGLTLVPAKNGTGGYIMVSSQGISAYLVYERAPPHKYVSTFTIVDNEEKGIDHVTNTDGLTAVGNRLNADFPYGLIVTHDDANELAEGGTSAEASFKLTSLVDVLGEEKAKALGY</sequence>
<dbReference type="InterPro" id="IPR000742">
    <property type="entry name" value="EGF"/>
</dbReference>
<feature type="disulfide bond" evidence="3">
    <location>
        <begin position="370"/>
        <end position="380"/>
    </location>
</feature>
<dbReference type="Proteomes" id="UP000076837">
    <property type="component" value="Unassembled WGS sequence"/>
</dbReference>
<proteinExistence type="predicted"/>
<dbReference type="Pfam" id="PF07974">
    <property type="entry name" value="EGF_2"/>
    <property type="match status" value="1"/>
</dbReference>
<dbReference type="Gene3D" id="2.10.25.10">
    <property type="entry name" value="Laminin"/>
    <property type="match status" value="1"/>
</dbReference>
<feature type="domain" description="BPP" evidence="6">
    <location>
        <begin position="392"/>
        <end position="734"/>
    </location>
</feature>